<gene>
    <name evidence="1" type="ORF">UT78_C0009G0010</name>
</gene>
<sequence length="219" mass="25004">MIKIQPIVREIVMRELEAYFALTNNYMNMSSYAHRIRPMVEALTKKQVTITSLVVSLSRLRKEFKKEKPLIHDVAIRNITTKLPLSEIIYENSDKFIKKLDSLYKNISVSQDDFFTNTIGTKEIDIICSSNLENKVLKHFKTKPKITNHNFAAVGVSYGPEVFGTPNVFFSLLSVTARASINIEELVSTPTELIFIVAEKDFGKTVALFSDLHRKTNKE</sequence>
<dbReference type="Proteomes" id="UP000034301">
    <property type="component" value="Unassembled WGS sequence"/>
</dbReference>
<evidence type="ECO:0000313" key="1">
    <source>
        <dbReference type="EMBL" id="KKR43035.1"/>
    </source>
</evidence>
<comment type="caution">
    <text evidence="1">The sequence shown here is derived from an EMBL/GenBank/DDBJ whole genome shotgun (WGS) entry which is preliminary data.</text>
</comment>
<accession>A0A0G0T7G1</accession>
<reference evidence="1 2" key="1">
    <citation type="journal article" date="2015" name="Nature">
        <title>rRNA introns, odd ribosomes, and small enigmatic genomes across a large radiation of phyla.</title>
        <authorList>
            <person name="Brown C.T."/>
            <person name="Hug L.A."/>
            <person name="Thomas B.C."/>
            <person name="Sharon I."/>
            <person name="Castelle C.J."/>
            <person name="Singh A."/>
            <person name="Wilkins M.J."/>
            <person name="Williams K.H."/>
            <person name="Banfield J.F."/>
        </authorList>
    </citation>
    <scope>NUCLEOTIDE SEQUENCE [LARGE SCALE GENOMIC DNA]</scope>
</reference>
<name>A0A0G0T7G1_9BACT</name>
<organism evidence="1 2">
    <name type="scientific">Candidatus Nomurabacteria bacterium GW2011_GWF2_40_12</name>
    <dbReference type="NCBI Taxonomy" id="1618776"/>
    <lineage>
        <taxon>Bacteria</taxon>
        <taxon>Candidatus Nomuraibacteriota</taxon>
    </lineage>
</organism>
<protein>
    <recommendedName>
        <fullName evidence="3">Aspartate kinase</fullName>
    </recommendedName>
</protein>
<evidence type="ECO:0008006" key="3">
    <source>
        <dbReference type="Google" id="ProtNLM"/>
    </source>
</evidence>
<proteinExistence type="predicted"/>
<dbReference type="AlphaFoldDB" id="A0A0G0T7G1"/>
<evidence type="ECO:0000313" key="2">
    <source>
        <dbReference type="Proteomes" id="UP000034301"/>
    </source>
</evidence>
<dbReference type="EMBL" id="LBYC01000009">
    <property type="protein sequence ID" value="KKR43035.1"/>
    <property type="molecule type" value="Genomic_DNA"/>
</dbReference>